<name>A0ABT8Y507_9SPHN</name>
<gene>
    <name evidence="1" type="ORF">Q4F19_01225</name>
</gene>
<dbReference type="Pfam" id="PF22391">
    <property type="entry name" value="DUF6975"/>
    <property type="match status" value="1"/>
</dbReference>
<evidence type="ECO:0000313" key="1">
    <source>
        <dbReference type="EMBL" id="MDO6412993.1"/>
    </source>
</evidence>
<dbReference type="EMBL" id="JAUOTP010000001">
    <property type="protein sequence ID" value="MDO6412993.1"/>
    <property type="molecule type" value="Genomic_DNA"/>
</dbReference>
<protein>
    <submittedName>
        <fullName evidence="1">Uncharacterized protein</fullName>
    </submittedName>
</protein>
<sequence>MRVALEPSALDRGGLLTSLVAGEGSATHAWLHSAELNAGPLATRNLSDMLHLLTMLHGPQPGLIELVAEHNIWPGGDAWLADAVRGFAAERGNLGALIVAAGPVPSTPGEAATVSAVIAQRQAMATIARSDRFGCAIGAVAGLLFDWLPIRAALETAAARLGVDFTAPRLPSEEDTADMLAAMPDRERLERTLVFGARQILLHHQCLLDLLATRAGARQG</sequence>
<keyword evidence="2" id="KW-1185">Reference proteome</keyword>
<dbReference type="Proteomes" id="UP001169764">
    <property type="component" value="Unassembled WGS sequence"/>
</dbReference>
<evidence type="ECO:0000313" key="2">
    <source>
        <dbReference type="Proteomes" id="UP001169764"/>
    </source>
</evidence>
<comment type="caution">
    <text evidence="1">The sequence shown here is derived from an EMBL/GenBank/DDBJ whole genome shotgun (WGS) entry which is preliminary data.</text>
</comment>
<proteinExistence type="predicted"/>
<dbReference type="RefSeq" id="WP_303539319.1">
    <property type="nucleotide sequence ID" value="NZ_JAUOTP010000001.1"/>
</dbReference>
<reference evidence="1" key="1">
    <citation type="submission" date="2023-07" db="EMBL/GenBank/DDBJ databases">
        <authorList>
            <person name="Kim M."/>
        </authorList>
    </citation>
    <scope>NUCLEOTIDE SEQUENCE</scope>
    <source>
        <strain evidence="1">BIUV-7</strain>
    </source>
</reference>
<accession>A0ABT8Y507</accession>
<organism evidence="1 2">
    <name type="scientific">Sphingomonas natans</name>
    <dbReference type="NCBI Taxonomy" id="3063330"/>
    <lineage>
        <taxon>Bacteria</taxon>
        <taxon>Pseudomonadati</taxon>
        <taxon>Pseudomonadota</taxon>
        <taxon>Alphaproteobacteria</taxon>
        <taxon>Sphingomonadales</taxon>
        <taxon>Sphingomonadaceae</taxon>
        <taxon>Sphingomonas</taxon>
    </lineage>
</organism>
<dbReference type="InterPro" id="IPR054248">
    <property type="entry name" value="DUF6975"/>
</dbReference>